<dbReference type="EMBL" id="JARQWQ010000026">
    <property type="protein sequence ID" value="KAK2563277.1"/>
    <property type="molecule type" value="Genomic_DNA"/>
</dbReference>
<proteinExistence type="inferred from homology"/>
<feature type="domain" description="Protein kinase" evidence="9">
    <location>
        <begin position="4"/>
        <end position="288"/>
    </location>
</feature>
<dbReference type="InterPro" id="IPR008271">
    <property type="entry name" value="Ser/Thr_kinase_AS"/>
</dbReference>
<feature type="compositionally biased region" description="Polar residues" evidence="8">
    <location>
        <begin position="444"/>
        <end position="453"/>
    </location>
</feature>
<dbReference type="GO" id="GO:0032839">
    <property type="term" value="C:dendrite cytoplasm"/>
    <property type="evidence" value="ECO:0007669"/>
    <property type="project" value="TreeGrafter"/>
</dbReference>
<reference evidence="10" key="1">
    <citation type="journal article" date="2023" name="G3 (Bethesda)">
        <title>Whole genome assembly and annotation of the endangered Caribbean coral Acropora cervicornis.</title>
        <authorList>
            <person name="Selwyn J.D."/>
            <person name="Vollmer S.V."/>
        </authorList>
    </citation>
    <scope>NUCLEOTIDE SEQUENCE</scope>
    <source>
        <strain evidence="10">K2</strain>
    </source>
</reference>
<feature type="region of interest" description="Disordered" evidence="8">
    <location>
        <begin position="749"/>
        <end position="874"/>
    </location>
</feature>
<protein>
    <submittedName>
        <fullName evidence="10">Cyclin-dependent kinase-like 5</fullName>
    </submittedName>
</protein>
<feature type="region of interest" description="Disordered" evidence="8">
    <location>
        <begin position="444"/>
        <end position="474"/>
    </location>
</feature>
<dbReference type="InterPro" id="IPR011009">
    <property type="entry name" value="Kinase-like_dom_sf"/>
</dbReference>
<dbReference type="Pfam" id="PF00069">
    <property type="entry name" value="Pkinase"/>
    <property type="match status" value="1"/>
</dbReference>
<feature type="compositionally biased region" description="Polar residues" evidence="8">
    <location>
        <begin position="592"/>
        <end position="601"/>
    </location>
</feature>
<reference evidence="10" key="2">
    <citation type="journal article" date="2023" name="Science">
        <title>Genomic signatures of disease resistance in endangered staghorn corals.</title>
        <authorList>
            <person name="Vollmer S.V."/>
            <person name="Selwyn J.D."/>
            <person name="Despard B.A."/>
            <person name="Roesel C.L."/>
        </authorList>
    </citation>
    <scope>NUCLEOTIDE SEQUENCE</scope>
    <source>
        <strain evidence="10">K2</strain>
    </source>
</reference>
<dbReference type="Gene3D" id="3.30.200.20">
    <property type="entry name" value="Phosphorylase Kinase, domain 1"/>
    <property type="match status" value="1"/>
</dbReference>
<evidence type="ECO:0000256" key="7">
    <source>
        <dbReference type="PROSITE-ProRule" id="PRU10141"/>
    </source>
</evidence>
<evidence type="ECO:0000256" key="4">
    <source>
        <dbReference type="ARBA" id="ARBA00022741"/>
    </source>
</evidence>
<feature type="compositionally biased region" description="Polar residues" evidence="8">
    <location>
        <begin position="539"/>
        <end position="564"/>
    </location>
</feature>
<dbReference type="GO" id="GO:0004674">
    <property type="term" value="F:protein serine/threonine kinase activity"/>
    <property type="evidence" value="ECO:0007669"/>
    <property type="project" value="UniProtKB-KW"/>
</dbReference>
<dbReference type="GO" id="GO:0005634">
    <property type="term" value="C:nucleus"/>
    <property type="evidence" value="ECO:0007669"/>
    <property type="project" value="TreeGrafter"/>
</dbReference>
<keyword evidence="4 7" id="KW-0547">Nucleotide-binding</keyword>
<keyword evidence="6 7" id="KW-0067">ATP-binding</keyword>
<evidence type="ECO:0000256" key="8">
    <source>
        <dbReference type="SAM" id="MobiDB-lite"/>
    </source>
</evidence>
<dbReference type="SMART" id="SM00220">
    <property type="entry name" value="S_TKc"/>
    <property type="match status" value="1"/>
</dbReference>
<dbReference type="Proteomes" id="UP001249851">
    <property type="component" value="Unassembled WGS sequence"/>
</dbReference>
<dbReference type="InterPro" id="IPR017441">
    <property type="entry name" value="Protein_kinase_ATP_BS"/>
</dbReference>
<name>A0AAD9QL64_ACRCE</name>
<dbReference type="PROSITE" id="PS00107">
    <property type="entry name" value="PROTEIN_KINASE_ATP"/>
    <property type="match status" value="1"/>
</dbReference>
<dbReference type="InterPro" id="IPR050108">
    <property type="entry name" value="CDK"/>
</dbReference>
<evidence type="ECO:0000256" key="1">
    <source>
        <dbReference type="ARBA" id="ARBA00006485"/>
    </source>
</evidence>
<feature type="binding site" evidence="7">
    <location>
        <position position="34"/>
    </location>
    <ligand>
        <name>ATP</name>
        <dbReference type="ChEBI" id="CHEBI:30616"/>
    </ligand>
</feature>
<evidence type="ECO:0000259" key="9">
    <source>
        <dbReference type="PROSITE" id="PS50011"/>
    </source>
</evidence>
<feature type="region of interest" description="Disordered" evidence="8">
    <location>
        <begin position="525"/>
        <end position="716"/>
    </location>
</feature>
<evidence type="ECO:0000313" key="10">
    <source>
        <dbReference type="EMBL" id="KAK2563277.1"/>
    </source>
</evidence>
<feature type="compositionally biased region" description="Basic and acidic residues" evidence="8">
    <location>
        <begin position="626"/>
        <end position="636"/>
    </location>
</feature>
<keyword evidence="5 10" id="KW-0418">Kinase</keyword>
<dbReference type="PROSITE" id="PS00108">
    <property type="entry name" value="PROTEIN_KINASE_ST"/>
    <property type="match status" value="1"/>
</dbReference>
<dbReference type="AlphaFoldDB" id="A0AAD9QL64"/>
<comment type="caution">
    <text evidence="10">The sequence shown here is derived from an EMBL/GenBank/DDBJ whole genome shotgun (WGS) entry which is preliminary data.</text>
</comment>
<dbReference type="FunFam" id="1.10.510.10:FF:000624">
    <property type="entry name" value="Mitogen-activated protein kinase"/>
    <property type="match status" value="1"/>
</dbReference>
<sequence>MNKYEVLGIVGEGAYGVVLRCRHKETNEIVAIKKFKDSEENEDVKRTTLRELKVLRMLKQENIVELREAFRRRGKLYLVFEYVERNMLEMLEEMPNGVPSQKVRNYVFQLIKAIKWCHQNDVIHRDIKPENLLISKDGVLKLCDFGFARAMTVNGSGQFTDYVATRWYRSPELLLGAPYGKPVDMWAIGCILGELSDGQPVFPGESEIDQLFTIQKVLGALPPDQMEMFYNNPRFKGLKFPTSIVPQTLGRKYAGVISGIMLSFMQATLQLDPKERFSIIDAYNHPAFQQEREAHESTSKHKEADLGHRSKKTDISLKSRHFSHKGSSLLGVKQTESLQNLKPQLPLDVKNNGLGIASLGKDFSDERKLVMQQMAANDEFNTGSGDSATIASKSVHDTNLEMSESSSNAEIGKDIGNPPLSKPAVYSTAEIKARTSSLQLANVPVSRTGSQSEEGIDSAVNDKSYVAEEDSKTRAKPIVSSYGVSHHAPANYSFFPGHEEAEFEPPRNVKASYSPSAVAEEIRKTKSVMLGKKKDRDSSASIKSRPSQLMTRNEQAMDQQIKQKSVQDRQGKTVLPAETVSMSNREEAHPPSNYSFQMSLNTERRSSKSELSTVSFEFGPSQHTKPRQESQWKQDNEGEENQPRNAMVVGQLDRRDKKKKKKKLQQVSSLPLQAKLHHLDSQGELSKMGEWNRSPEIQSFDMRPHKNGGKLSSSEKSLSHLVPLTISSTHKPLGEVRLQPLQHKNLSHLSHNTYPTRKPPAKRESPESQILGSLSPWAGQSPFPLQGHAHKQTLSETINFPFPDRPLSPSAELLAPLPRKASRPPSVSEAINEEPSTKLGTPFTGLKPLTPPKQHPGKPTGRVPDLNKLEETPL</sequence>
<evidence type="ECO:0000256" key="2">
    <source>
        <dbReference type="ARBA" id="ARBA00022527"/>
    </source>
</evidence>
<evidence type="ECO:0000256" key="3">
    <source>
        <dbReference type="ARBA" id="ARBA00022679"/>
    </source>
</evidence>
<dbReference type="GO" id="GO:0045773">
    <property type="term" value="P:positive regulation of axon extension"/>
    <property type="evidence" value="ECO:0007669"/>
    <property type="project" value="TreeGrafter"/>
</dbReference>
<dbReference type="InterPro" id="IPR000719">
    <property type="entry name" value="Prot_kinase_dom"/>
</dbReference>
<evidence type="ECO:0000256" key="6">
    <source>
        <dbReference type="ARBA" id="ARBA00022840"/>
    </source>
</evidence>
<evidence type="ECO:0000256" key="5">
    <source>
        <dbReference type="ARBA" id="ARBA00022777"/>
    </source>
</evidence>
<comment type="similarity">
    <text evidence="1">Belongs to the protein kinase superfamily. CMGC Ser/Thr protein kinase family. CDC2/CDKX subfamily.</text>
</comment>
<keyword evidence="3" id="KW-0808">Transferase</keyword>
<feature type="compositionally biased region" description="Basic and acidic residues" evidence="8">
    <location>
        <begin position="865"/>
        <end position="874"/>
    </location>
</feature>
<organism evidence="10 11">
    <name type="scientific">Acropora cervicornis</name>
    <name type="common">Staghorn coral</name>
    <dbReference type="NCBI Taxonomy" id="6130"/>
    <lineage>
        <taxon>Eukaryota</taxon>
        <taxon>Metazoa</taxon>
        <taxon>Cnidaria</taxon>
        <taxon>Anthozoa</taxon>
        <taxon>Hexacorallia</taxon>
        <taxon>Scleractinia</taxon>
        <taxon>Astrocoeniina</taxon>
        <taxon>Acroporidae</taxon>
        <taxon>Acropora</taxon>
    </lineage>
</organism>
<keyword evidence="11" id="KW-1185">Reference proteome</keyword>
<feature type="region of interest" description="Disordered" evidence="8">
    <location>
        <begin position="292"/>
        <end position="311"/>
    </location>
</feature>
<dbReference type="GO" id="GO:0050773">
    <property type="term" value="P:regulation of dendrite development"/>
    <property type="evidence" value="ECO:0007669"/>
    <property type="project" value="TreeGrafter"/>
</dbReference>
<feature type="compositionally biased region" description="Low complexity" evidence="8">
    <location>
        <begin position="807"/>
        <end position="818"/>
    </location>
</feature>
<dbReference type="PROSITE" id="PS50011">
    <property type="entry name" value="PROTEIN_KINASE_DOM"/>
    <property type="match status" value="1"/>
</dbReference>
<evidence type="ECO:0000313" key="11">
    <source>
        <dbReference type="Proteomes" id="UP001249851"/>
    </source>
</evidence>
<dbReference type="GO" id="GO:0005524">
    <property type="term" value="F:ATP binding"/>
    <property type="evidence" value="ECO:0007669"/>
    <property type="project" value="UniProtKB-UniRule"/>
</dbReference>
<dbReference type="SUPFAM" id="SSF56112">
    <property type="entry name" value="Protein kinase-like (PK-like)"/>
    <property type="match status" value="1"/>
</dbReference>
<accession>A0AAD9QL64</accession>
<dbReference type="Gene3D" id="1.10.510.10">
    <property type="entry name" value="Transferase(Phosphotransferase) domain 1"/>
    <property type="match status" value="1"/>
</dbReference>
<dbReference type="PANTHER" id="PTHR24056:SF111">
    <property type="entry name" value="CYCLIN-DEPENDENT KINASE-LIKE 5"/>
    <property type="match status" value="1"/>
</dbReference>
<dbReference type="PANTHER" id="PTHR24056">
    <property type="entry name" value="CELL DIVISION PROTEIN KINASE"/>
    <property type="match status" value="1"/>
</dbReference>
<keyword evidence="2" id="KW-0723">Serine/threonine-protein kinase</keyword>
<gene>
    <name evidence="10" type="ORF">P5673_013639</name>
</gene>
<dbReference type="CDD" id="cd07833">
    <property type="entry name" value="STKc_CDKL"/>
    <property type="match status" value="1"/>
</dbReference>
<dbReference type="FunFam" id="3.30.200.20:FF:000171">
    <property type="entry name" value="Putative cyclin-dependent kinase-like 5"/>
    <property type="match status" value="1"/>
</dbReference>